<evidence type="ECO:0000256" key="1">
    <source>
        <dbReference type="ARBA" id="ARBA00001946"/>
    </source>
</evidence>
<dbReference type="Gene3D" id="3.90.79.10">
    <property type="entry name" value="Nucleoside Triphosphate Pyrophosphohydrolase"/>
    <property type="match status" value="1"/>
</dbReference>
<keyword evidence="4" id="KW-0235">DNA replication</keyword>
<evidence type="ECO:0000256" key="9">
    <source>
        <dbReference type="ARBA" id="ARBA00023204"/>
    </source>
</evidence>
<keyword evidence="8" id="KW-0460">Magnesium</keyword>
<feature type="domain" description="Nudix hydrolase" evidence="12">
    <location>
        <begin position="3"/>
        <end position="128"/>
    </location>
</feature>
<name>A0A7D5IW47_9MICO</name>
<gene>
    <name evidence="13" type="ORF">HW566_07700</name>
</gene>
<evidence type="ECO:0000256" key="10">
    <source>
        <dbReference type="ARBA" id="ARBA00035861"/>
    </source>
</evidence>
<dbReference type="RefSeq" id="WP_178011780.1">
    <property type="nucleotide sequence ID" value="NZ_CP058316.1"/>
</dbReference>
<dbReference type="GO" id="GO:0046872">
    <property type="term" value="F:metal ion binding"/>
    <property type="evidence" value="ECO:0007669"/>
    <property type="project" value="UniProtKB-KW"/>
</dbReference>
<accession>A0A7D5IW47</accession>
<evidence type="ECO:0000256" key="8">
    <source>
        <dbReference type="ARBA" id="ARBA00022842"/>
    </source>
</evidence>
<proteinExistence type="inferred from homology"/>
<evidence type="ECO:0000256" key="11">
    <source>
        <dbReference type="ARBA" id="ARBA00038905"/>
    </source>
</evidence>
<dbReference type="GO" id="GO:0044715">
    <property type="term" value="F:8-oxo-dGDP phosphatase activity"/>
    <property type="evidence" value="ECO:0007669"/>
    <property type="project" value="TreeGrafter"/>
</dbReference>
<dbReference type="EC" id="3.6.1.55" evidence="11"/>
<evidence type="ECO:0000256" key="4">
    <source>
        <dbReference type="ARBA" id="ARBA00022705"/>
    </source>
</evidence>
<evidence type="ECO:0000256" key="7">
    <source>
        <dbReference type="ARBA" id="ARBA00022801"/>
    </source>
</evidence>
<comment type="cofactor">
    <cofactor evidence="1">
        <name>Mg(2+)</name>
        <dbReference type="ChEBI" id="CHEBI:18420"/>
    </cofactor>
</comment>
<keyword evidence="9" id="KW-0234">DNA repair</keyword>
<comment type="catalytic activity">
    <reaction evidence="10">
        <text>8-oxo-dGTP + H2O = 8-oxo-dGMP + diphosphate + H(+)</text>
        <dbReference type="Rhea" id="RHEA:31575"/>
        <dbReference type="ChEBI" id="CHEBI:15377"/>
        <dbReference type="ChEBI" id="CHEBI:15378"/>
        <dbReference type="ChEBI" id="CHEBI:33019"/>
        <dbReference type="ChEBI" id="CHEBI:63224"/>
        <dbReference type="ChEBI" id="CHEBI:77896"/>
        <dbReference type="EC" id="3.6.1.55"/>
    </reaction>
</comment>
<dbReference type="GO" id="GO:0008413">
    <property type="term" value="F:8-oxo-7,8-dihydroguanosine triphosphate pyrophosphatase activity"/>
    <property type="evidence" value="ECO:0007669"/>
    <property type="project" value="TreeGrafter"/>
</dbReference>
<organism evidence="13 14">
    <name type="scientific">Microbacterium oleivorans</name>
    <dbReference type="NCBI Taxonomy" id="273677"/>
    <lineage>
        <taxon>Bacteria</taxon>
        <taxon>Bacillati</taxon>
        <taxon>Actinomycetota</taxon>
        <taxon>Actinomycetes</taxon>
        <taxon>Micrococcales</taxon>
        <taxon>Microbacteriaceae</taxon>
        <taxon>Microbacterium</taxon>
    </lineage>
</organism>
<dbReference type="GO" id="GO:0044716">
    <property type="term" value="F:8-oxo-GDP phosphatase activity"/>
    <property type="evidence" value="ECO:0007669"/>
    <property type="project" value="TreeGrafter"/>
</dbReference>
<dbReference type="SUPFAM" id="SSF55811">
    <property type="entry name" value="Nudix"/>
    <property type="match status" value="1"/>
</dbReference>
<dbReference type="GO" id="GO:0035539">
    <property type="term" value="F:8-oxo-7,8-dihydrodeoxyguanosine triphosphate pyrophosphatase activity"/>
    <property type="evidence" value="ECO:0007669"/>
    <property type="project" value="UniProtKB-EC"/>
</dbReference>
<keyword evidence="6" id="KW-0227">DNA damage</keyword>
<reference evidence="13 14" key="1">
    <citation type="submission" date="2020-06" db="EMBL/GenBank/DDBJ databases">
        <authorList>
            <person name="Jo H."/>
        </authorList>
    </citation>
    <scope>NUCLEOTIDE SEQUENCE [LARGE SCALE GENOMIC DNA]</scope>
    <source>
        <strain evidence="13 14">I46</strain>
    </source>
</reference>
<dbReference type="InterPro" id="IPR047127">
    <property type="entry name" value="MutT-like"/>
</dbReference>
<dbReference type="InterPro" id="IPR000086">
    <property type="entry name" value="NUDIX_hydrolase_dom"/>
</dbReference>
<dbReference type="Pfam" id="PF00293">
    <property type="entry name" value="NUDIX"/>
    <property type="match status" value="1"/>
</dbReference>
<evidence type="ECO:0000256" key="6">
    <source>
        <dbReference type="ARBA" id="ARBA00022763"/>
    </source>
</evidence>
<keyword evidence="5" id="KW-0479">Metal-binding</keyword>
<dbReference type="Proteomes" id="UP000509638">
    <property type="component" value="Chromosome"/>
</dbReference>
<dbReference type="PRINTS" id="PR00502">
    <property type="entry name" value="NUDIXFAMILY"/>
</dbReference>
<evidence type="ECO:0000259" key="12">
    <source>
        <dbReference type="PROSITE" id="PS51462"/>
    </source>
</evidence>
<dbReference type="InterPro" id="IPR015797">
    <property type="entry name" value="NUDIX_hydrolase-like_dom_sf"/>
</dbReference>
<evidence type="ECO:0000256" key="2">
    <source>
        <dbReference type="ARBA" id="ARBA00005582"/>
    </source>
</evidence>
<evidence type="ECO:0000313" key="14">
    <source>
        <dbReference type="Proteomes" id="UP000509638"/>
    </source>
</evidence>
<dbReference type="EMBL" id="CP058316">
    <property type="protein sequence ID" value="QLD11662.1"/>
    <property type="molecule type" value="Genomic_DNA"/>
</dbReference>
<dbReference type="PANTHER" id="PTHR47707:SF1">
    <property type="entry name" value="NUDIX HYDROLASE FAMILY PROTEIN"/>
    <property type="match status" value="1"/>
</dbReference>
<protein>
    <recommendedName>
        <fullName evidence="11">8-oxo-dGTP diphosphatase</fullName>
        <ecNumber evidence="11">3.6.1.55</ecNumber>
    </recommendedName>
</protein>
<dbReference type="InterPro" id="IPR020476">
    <property type="entry name" value="Nudix_hydrolase"/>
</dbReference>
<keyword evidence="7 13" id="KW-0378">Hydrolase</keyword>
<evidence type="ECO:0000256" key="3">
    <source>
        <dbReference type="ARBA" id="ARBA00022457"/>
    </source>
</evidence>
<evidence type="ECO:0000313" key="13">
    <source>
        <dbReference type="EMBL" id="QLD11662.1"/>
    </source>
</evidence>
<dbReference type="CDD" id="cd03425">
    <property type="entry name" value="NUDIX_MutT_NudA_like"/>
    <property type="match status" value="1"/>
</dbReference>
<dbReference type="PANTHER" id="PTHR47707">
    <property type="entry name" value="8-OXO-DGTP DIPHOSPHATASE"/>
    <property type="match status" value="1"/>
</dbReference>
<keyword evidence="3" id="KW-0515">Mutator protein</keyword>
<dbReference type="GO" id="GO:0006260">
    <property type="term" value="P:DNA replication"/>
    <property type="evidence" value="ECO:0007669"/>
    <property type="project" value="UniProtKB-KW"/>
</dbReference>
<evidence type="ECO:0000256" key="5">
    <source>
        <dbReference type="ARBA" id="ARBA00022723"/>
    </source>
</evidence>
<dbReference type="GO" id="GO:0006281">
    <property type="term" value="P:DNA repair"/>
    <property type="evidence" value="ECO:0007669"/>
    <property type="project" value="UniProtKB-KW"/>
</dbReference>
<dbReference type="AlphaFoldDB" id="A0A7D5IW47"/>
<dbReference type="PROSITE" id="PS51462">
    <property type="entry name" value="NUDIX"/>
    <property type="match status" value="1"/>
</dbReference>
<sequence>MRKVLLVAAAVIFDGDRVLACRRSPDKAAGGQWEFPGGKVEAGEVPEEAVRREICEELATDIRVVGELTTADTEVGEVTIRLICLRAQLMSDPPLSSTDHDRMVWIPVEELGSLDWAMPDLPAVEMLMSERA</sequence>
<comment type="similarity">
    <text evidence="2">Belongs to the Nudix hydrolase family.</text>
</comment>